<dbReference type="GO" id="GO:0050135">
    <property type="term" value="F:NADP+ nucleosidase activity"/>
    <property type="evidence" value="ECO:0007669"/>
    <property type="project" value="InterPro"/>
</dbReference>
<proteinExistence type="predicted"/>
<dbReference type="PIRSF" id="PIRSF032620">
    <property type="entry name" value="UCP032620"/>
    <property type="match status" value="1"/>
</dbReference>
<gene>
    <name evidence="2" type="ORF">G0D47_22855</name>
</gene>
<dbReference type="AlphaFoldDB" id="A0A702GEJ8"/>
<dbReference type="InterPro" id="IPR019302">
    <property type="entry name" value="CAP12/PCTIR_TIR_dom"/>
</dbReference>
<reference evidence="2" key="2">
    <citation type="submission" date="2018-07" db="EMBL/GenBank/DDBJ databases">
        <authorList>
            <consortium name="NCBI Pathogen Detection Project"/>
        </authorList>
    </citation>
    <scope>NUCLEOTIDE SEQUENCE</scope>
    <source>
        <strain evidence="2">11-1391</strain>
    </source>
</reference>
<accession>A0A702GEJ8</accession>
<dbReference type="Pfam" id="PF10137">
    <property type="entry name" value="CAP12-PCTIR_TIR"/>
    <property type="match status" value="1"/>
</dbReference>
<evidence type="ECO:0000259" key="1">
    <source>
        <dbReference type="Pfam" id="PF10137"/>
    </source>
</evidence>
<name>A0A702GEJ8_SALDZ</name>
<sequence>MDINKKEIIELLNQLKIRLLEEVVEAYSTRGTEFGRNRFEALKRKTREVLDSYLPGESIRFDQSLISYSGSMLSRWEDAGLWFLKNAGGKYSAYIDSLIMDIDSGEYIVPEKEEDKKVKSQSSSSPQNNKVFIVHGHGEALKERTARFISKLGLEPIILHEQASKGKTIIEKLEHYTDVGFALVLYTEDDLGNIASEAGKGDLKPRARQNVVFEHGLLIGLLTRERVMPIVDGNVELPGDINGVVYINDNAWQLTVAKELKSVGYNIDLNIAFS</sequence>
<feature type="domain" description="CD-NTase-associated protein 12/Pycsar effector protein TIR" evidence="1">
    <location>
        <begin position="130"/>
        <end position="248"/>
    </location>
</feature>
<comment type="caution">
    <text evidence="2">The sequence shown here is derived from an EMBL/GenBank/DDBJ whole genome shotgun (WGS) entry which is preliminary data.</text>
</comment>
<dbReference type="EMBL" id="DAAMII010000042">
    <property type="protein sequence ID" value="HAC6767420.1"/>
    <property type="molecule type" value="Genomic_DNA"/>
</dbReference>
<organism evidence="2">
    <name type="scientific">Salmonella diarizonae</name>
    <dbReference type="NCBI Taxonomy" id="59204"/>
    <lineage>
        <taxon>Bacteria</taxon>
        <taxon>Pseudomonadati</taxon>
        <taxon>Pseudomonadota</taxon>
        <taxon>Gammaproteobacteria</taxon>
        <taxon>Enterobacterales</taxon>
        <taxon>Enterobacteriaceae</taxon>
        <taxon>Salmonella</taxon>
    </lineage>
</organism>
<reference evidence="2" key="1">
    <citation type="journal article" date="2018" name="Genome Biol.">
        <title>SKESA: strategic k-mer extension for scrupulous assemblies.</title>
        <authorList>
            <person name="Souvorov A."/>
            <person name="Agarwala R."/>
            <person name="Lipman D.J."/>
        </authorList>
    </citation>
    <scope>NUCLEOTIDE SEQUENCE</scope>
    <source>
        <strain evidence="2">11-1391</strain>
    </source>
</reference>
<dbReference type="InterPro" id="IPR014571">
    <property type="entry name" value="UCP032620"/>
</dbReference>
<protein>
    <recommendedName>
        <fullName evidence="1">CD-NTase-associated protein 12/Pycsar effector protein TIR domain-containing protein</fullName>
    </recommendedName>
</protein>
<evidence type="ECO:0000313" key="2">
    <source>
        <dbReference type="EMBL" id="HAC6767420.1"/>
    </source>
</evidence>